<dbReference type="eggNOG" id="arCOG01452">
    <property type="taxonomic scope" value="Archaea"/>
</dbReference>
<protein>
    <recommendedName>
        <fullName evidence="9">CRISPR-associated endonuclease Cas1</fullName>
        <ecNumber evidence="9">3.1.-.-</ecNumber>
    </recommendedName>
</protein>
<dbReference type="EC" id="3.1.-.-" evidence="9"/>
<dbReference type="Pfam" id="PF01867">
    <property type="entry name" value="Cas_Cas1"/>
    <property type="match status" value="1"/>
</dbReference>
<evidence type="ECO:0000256" key="4">
    <source>
        <dbReference type="ARBA" id="ARBA00022801"/>
    </source>
</evidence>
<dbReference type="KEGG" id="mbn:Mboo_0711"/>
<dbReference type="Proteomes" id="UP000002408">
    <property type="component" value="Chromosome"/>
</dbReference>
<keyword evidence="1 9" id="KW-0540">Nuclease</keyword>
<dbReference type="PANTHER" id="PTHR34353:SF2">
    <property type="entry name" value="CRISPR-ASSOCIATED ENDONUCLEASE CAS1 1"/>
    <property type="match status" value="1"/>
</dbReference>
<keyword evidence="8 9" id="KW-0464">Manganese</keyword>
<evidence type="ECO:0000256" key="3">
    <source>
        <dbReference type="ARBA" id="ARBA00022759"/>
    </source>
</evidence>
<keyword evidence="6 9" id="KW-0051">Antiviral defense</keyword>
<dbReference type="HOGENOM" id="CLU_052779_2_1_2"/>
<dbReference type="InterPro" id="IPR042206">
    <property type="entry name" value="CRISPR-assoc_Cas1_C"/>
</dbReference>
<dbReference type="PANTHER" id="PTHR34353">
    <property type="entry name" value="CRISPR-ASSOCIATED ENDONUCLEASE CAS1 1"/>
    <property type="match status" value="1"/>
</dbReference>
<dbReference type="GeneID" id="5411613"/>
<evidence type="ECO:0000256" key="6">
    <source>
        <dbReference type="ARBA" id="ARBA00023118"/>
    </source>
</evidence>
<sequence length="310" mass="34907">MTRAIPWVAVYGFGAHIKSTQKKLSILAKGKVEEYPLEEIQNLLIVGGHHLNSTTFSHLLRNGSYISFFEPDGSPLGILKPWGSTCDTTIRALQEGAPRDRYATALAQAALKSRLIAIEHIQDQQGSSLFYEGELQILHNALHNLEYMVKLDEIRRLSDLTANMYYEILSRDIPREFDFRRRTVRPQCDPINAMLSFGYAMLFGNCCVPVIGARLDPDLGILYEGSGALVQDLMASFKAQMIDGVIWSIARDSLNVGDFEITSNRCILSDNLIQNLMSSFRKSIDNQKLDCQVHNFLQALSNKEDLTILY</sequence>
<dbReference type="Gene3D" id="3.100.10.20">
    <property type="entry name" value="CRISPR-associated endonuclease Cas1, N-terminal domain"/>
    <property type="match status" value="1"/>
</dbReference>
<dbReference type="GO" id="GO:0046872">
    <property type="term" value="F:metal ion binding"/>
    <property type="evidence" value="ECO:0007669"/>
    <property type="project" value="UniProtKB-UniRule"/>
</dbReference>
<dbReference type="CDD" id="cd09634">
    <property type="entry name" value="Cas1_I-II-III"/>
    <property type="match status" value="1"/>
</dbReference>
<keyword evidence="11" id="KW-1185">Reference proteome</keyword>
<comment type="caution">
    <text evidence="9">Lacks conserved residue(s) required for the propagation of feature annotation.</text>
</comment>
<evidence type="ECO:0000256" key="2">
    <source>
        <dbReference type="ARBA" id="ARBA00022723"/>
    </source>
</evidence>
<dbReference type="GO" id="GO:0003677">
    <property type="term" value="F:DNA binding"/>
    <property type="evidence" value="ECO:0007669"/>
    <property type="project" value="UniProtKB-KW"/>
</dbReference>
<dbReference type="AlphaFoldDB" id="A7I668"/>
<gene>
    <name evidence="9" type="primary">cas1</name>
    <name evidence="10" type="ordered locus">Mboo_0711</name>
</gene>
<dbReference type="EMBL" id="CP000780">
    <property type="protein sequence ID" value="ABS55229.1"/>
    <property type="molecule type" value="Genomic_DNA"/>
</dbReference>
<reference evidence="11" key="1">
    <citation type="journal article" date="2015" name="Microbiology">
        <title>Genome of Methanoregula boonei 6A8 reveals adaptations to oligotrophic peatland environments.</title>
        <authorList>
            <person name="Braeuer S."/>
            <person name="Cadillo-Quiroz H."/>
            <person name="Kyrpides N."/>
            <person name="Woyke T."/>
            <person name="Goodwin L."/>
            <person name="Detter C."/>
            <person name="Podell S."/>
            <person name="Yavitt J.B."/>
            <person name="Zinder S.H."/>
        </authorList>
    </citation>
    <scope>NUCLEOTIDE SEQUENCE [LARGE SCALE GENOMIC DNA]</scope>
    <source>
        <strain evidence="11">DSM 21154 / JCM 14090 / 6A8</strain>
    </source>
</reference>
<dbReference type="GO" id="GO:0004519">
    <property type="term" value="F:endonuclease activity"/>
    <property type="evidence" value="ECO:0007669"/>
    <property type="project" value="UniProtKB-UniRule"/>
</dbReference>
<keyword evidence="3 9" id="KW-0255">Endonuclease</keyword>
<keyword evidence="2 9" id="KW-0479">Metal-binding</keyword>
<name>A7I668_METB6</name>
<comment type="similarity">
    <text evidence="9">Belongs to the CRISPR-associated endonuclease Cas1 family.</text>
</comment>
<dbReference type="Gene3D" id="1.20.120.920">
    <property type="entry name" value="CRISPR-associated endonuclease Cas1, C-terminal domain"/>
    <property type="match status" value="1"/>
</dbReference>
<dbReference type="InterPro" id="IPR002729">
    <property type="entry name" value="CRISPR-assoc_Cas1"/>
</dbReference>
<dbReference type="GO" id="GO:0016787">
    <property type="term" value="F:hydrolase activity"/>
    <property type="evidence" value="ECO:0007669"/>
    <property type="project" value="UniProtKB-KW"/>
</dbReference>
<evidence type="ECO:0000256" key="7">
    <source>
        <dbReference type="ARBA" id="ARBA00023125"/>
    </source>
</evidence>
<evidence type="ECO:0000313" key="11">
    <source>
        <dbReference type="Proteomes" id="UP000002408"/>
    </source>
</evidence>
<evidence type="ECO:0000256" key="1">
    <source>
        <dbReference type="ARBA" id="ARBA00022722"/>
    </source>
</evidence>
<keyword evidence="5 9" id="KW-0460">Magnesium</keyword>
<dbReference type="GO" id="GO:0043571">
    <property type="term" value="P:maintenance of CRISPR repeat elements"/>
    <property type="evidence" value="ECO:0007669"/>
    <property type="project" value="UniProtKB-UniRule"/>
</dbReference>
<dbReference type="InterPro" id="IPR042211">
    <property type="entry name" value="CRISPR-assoc_Cas1_N"/>
</dbReference>
<evidence type="ECO:0000256" key="5">
    <source>
        <dbReference type="ARBA" id="ARBA00022842"/>
    </source>
</evidence>
<comment type="function">
    <text evidence="9">CRISPR (clustered regularly interspaced short palindromic repeat), is an adaptive immune system that provides protection against mobile genetic elements (viruses, transposable elements and conjugative plasmids). CRISPR clusters contain spacers, sequences complementary to antecedent mobile elements, and target invading nucleic acids. CRISPR clusters are transcribed and processed into CRISPR RNA (crRNA). Acts as a dsDNA endonuclease. Involved in the integration of spacer DNA into the CRISPR cassette.</text>
</comment>
<dbReference type="NCBIfam" id="TIGR00287">
    <property type="entry name" value="cas1"/>
    <property type="match status" value="1"/>
</dbReference>
<dbReference type="InterPro" id="IPR050646">
    <property type="entry name" value="Cas1"/>
</dbReference>
<dbReference type="STRING" id="456442.Mboo_0711"/>
<evidence type="ECO:0000256" key="9">
    <source>
        <dbReference type="HAMAP-Rule" id="MF_01470"/>
    </source>
</evidence>
<comment type="cofactor">
    <cofactor evidence="9">
        <name>Mg(2+)</name>
        <dbReference type="ChEBI" id="CHEBI:18420"/>
    </cofactor>
    <cofactor evidence="9">
        <name>Mn(2+)</name>
        <dbReference type="ChEBI" id="CHEBI:29035"/>
    </cofactor>
</comment>
<proteinExistence type="inferred from homology"/>
<dbReference type="HAMAP" id="MF_01470">
    <property type="entry name" value="Cas1"/>
    <property type="match status" value="1"/>
</dbReference>
<accession>A7I668</accession>
<dbReference type="OrthoDB" id="2216at2157"/>
<keyword evidence="4 9" id="KW-0378">Hydrolase</keyword>
<dbReference type="RefSeq" id="WP_012106251.1">
    <property type="nucleotide sequence ID" value="NC_009712.1"/>
</dbReference>
<evidence type="ECO:0000313" key="10">
    <source>
        <dbReference type="EMBL" id="ABS55229.1"/>
    </source>
</evidence>
<keyword evidence="7 9" id="KW-0238">DNA-binding</keyword>
<comment type="subunit">
    <text evidence="9">Homodimer, forms a heterotetramer with a Cas2 homodimer.</text>
</comment>
<dbReference type="GO" id="GO:0051607">
    <property type="term" value="P:defense response to virus"/>
    <property type="evidence" value="ECO:0007669"/>
    <property type="project" value="UniProtKB-UniRule"/>
</dbReference>
<evidence type="ECO:0000256" key="8">
    <source>
        <dbReference type="ARBA" id="ARBA00023211"/>
    </source>
</evidence>
<organism evidence="10 11">
    <name type="scientific">Methanoregula boonei (strain DSM 21154 / JCM 14090 / 6A8)</name>
    <dbReference type="NCBI Taxonomy" id="456442"/>
    <lineage>
        <taxon>Archaea</taxon>
        <taxon>Methanobacteriati</taxon>
        <taxon>Methanobacteriota</taxon>
        <taxon>Stenosarchaea group</taxon>
        <taxon>Methanomicrobia</taxon>
        <taxon>Methanomicrobiales</taxon>
        <taxon>Methanoregulaceae</taxon>
        <taxon>Methanoregula</taxon>
    </lineage>
</organism>